<reference evidence="2 3" key="1">
    <citation type="submission" date="2018-06" db="EMBL/GenBank/DDBJ databases">
        <authorList>
            <consortium name="Pathogen Informatics"/>
            <person name="Doyle S."/>
        </authorList>
    </citation>
    <scope>NUCLEOTIDE SEQUENCE [LARGE SCALE GENOMIC DNA]</scope>
    <source>
        <strain evidence="2 3">NCTC12020</strain>
    </source>
</reference>
<dbReference type="InterPro" id="IPR007848">
    <property type="entry name" value="Small_mtfrase_dom"/>
</dbReference>
<proteinExistence type="predicted"/>
<dbReference type="EMBL" id="UHIO01000001">
    <property type="protein sequence ID" value="SUP40131.1"/>
    <property type="molecule type" value="Genomic_DNA"/>
</dbReference>
<dbReference type="Gene3D" id="3.40.50.150">
    <property type="entry name" value="Vaccinia Virus protein VP39"/>
    <property type="match status" value="1"/>
</dbReference>
<keyword evidence="2" id="KW-0808">Transferase</keyword>
<dbReference type="InterPro" id="IPR029063">
    <property type="entry name" value="SAM-dependent_MTases_sf"/>
</dbReference>
<dbReference type="PANTHER" id="PTHR47739">
    <property type="entry name" value="TRNA1(VAL) (ADENINE(37)-N6)-METHYLTRANSFERASE"/>
    <property type="match status" value="1"/>
</dbReference>
<dbReference type="GO" id="GO:0008757">
    <property type="term" value="F:S-adenosylmethionine-dependent methyltransferase activity"/>
    <property type="evidence" value="ECO:0007669"/>
    <property type="project" value="UniProtKB-ARBA"/>
</dbReference>
<evidence type="ECO:0000313" key="3">
    <source>
        <dbReference type="Proteomes" id="UP000255367"/>
    </source>
</evidence>
<keyword evidence="3" id="KW-1185">Reference proteome</keyword>
<name>A0A380NFZ7_9FIRM</name>
<dbReference type="PROSITE" id="PS00092">
    <property type="entry name" value="N6_MTASE"/>
    <property type="match status" value="1"/>
</dbReference>
<dbReference type="AlphaFoldDB" id="A0A380NFZ7"/>
<dbReference type="GO" id="GO:0003676">
    <property type="term" value="F:nucleic acid binding"/>
    <property type="evidence" value="ECO:0007669"/>
    <property type="project" value="InterPro"/>
</dbReference>
<keyword evidence="2" id="KW-0489">Methyltransferase</keyword>
<dbReference type="GO" id="GO:0008170">
    <property type="term" value="F:N-methyltransferase activity"/>
    <property type="evidence" value="ECO:0007669"/>
    <property type="project" value="UniProtKB-ARBA"/>
</dbReference>
<dbReference type="RefSeq" id="WP_115309488.1">
    <property type="nucleotide sequence ID" value="NZ_UHIO01000001.1"/>
</dbReference>
<dbReference type="InterPro" id="IPR050210">
    <property type="entry name" value="tRNA_Adenine-N(6)_MTase"/>
</dbReference>
<organism evidence="2 3">
    <name type="scientific">Veillonella criceti</name>
    <dbReference type="NCBI Taxonomy" id="103891"/>
    <lineage>
        <taxon>Bacteria</taxon>
        <taxon>Bacillati</taxon>
        <taxon>Bacillota</taxon>
        <taxon>Negativicutes</taxon>
        <taxon>Veillonellales</taxon>
        <taxon>Veillonellaceae</taxon>
        <taxon>Veillonella</taxon>
    </lineage>
</organism>
<dbReference type="Pfam" id="PF05175">
    <property type="entry name" value="MTS"/>
    <property type="match status" value="1"/>
</dbReference>
<feature type="domain" description="Methyltransferase small" evidence="1">
    <location>
        <begin position="35"/>
        <end position="130"/>
    </location>
</feature>
<dbReference type="GO" id="GO:0032259">
    <property type="term" value="P:methylation"/>
    <property type="evidence" value="ECO:0007669"/>
    <property type="project" value="UniProtKB-KW"/>
</dbReference>
<evidence type="ECO:0000259" key="1">
    <source>
        <dbReference type="Pfam" id="PF05175"/>
    </source>
</evidence>
<accession>A0A380NFZ7</accession>
<dbReference type="PANTHER" id="PTHR47739:SF1">
    <property type="entry name" value="TRNA1(VAL) (ADENINE(37)-N6)-METHYLTRANSFERASE"/>
    <property type="match status" value="1"/>
</dbReference>
<sequence length="245" mass="28100">MKNSETLYERLDDLLIEGMQLWQRTDQFCFSIDAVILAHFPKFHEKRTYADLGTGTGVLPLLMTTRGAKQITAIEVNPLMAELAVRNVKLNQKESLIDVVEADYCTLRGSDWTGRFDGIIINPPYFNEQQGKQPKTDDVSLARHEMCYTLTDIAAAAARLVKFRGQVWWIYSAERLVDLMVALRHAKLEPKRLRFVHSFLDTKAKLVLVESTKGGQPGVITEAPLYIYKQPNVYSEEVRSWYERN</sequence>
<gene>
    <name evidence="2" type="ORF">NCTC12020_00222</name>
</gene>
<dbReference type="Proteomes" id="UP000255367">
    <property type="component" value="Unassembled WGS sequence"/>
</dbReference>
<protein>
    <submittedName>
        <fullName evidence="2">Putative methyltransferase</fullName>
    </submittedName>
</protein>
<dbReference type="OrthoDB" id="9777257at2"/>
<dbReference type="SUPFAM" id="SSF53335">
    <property type="entry name" value="S-adenosyl-L-methionine-dependent methyltransferases"/>
    <property type="match status" value="1"/>
</dbReference>
<dbReference type="CDD" id="cd02440">
    <property type="entry name" value="AdoMet_MTases"/>
    <property type="match status" value="1"/>
</dbReference>
<evidence type="ECO:0000313" key="2">
    <source>
        <dbReference type="EMBL" id="SUP40131.1"/>
    </source>
</evidence>
<dbReference type="InterPro" id="IPR002052">
    <property type="entry name" value="DNA_methylase_N6_adenine_CS"/>
</dbReference>